<keyword evidence="1" id="KW-0472">Membrane</keyword>
<feature type="transmembrane region" description="Helical" evidence="1">
    <location>
        <begin position="44"/>
        <end position="63"/>
    </location>
</feature>
<dbReference type="STRING" id="716816.BST96_07785"/>
<evidence type="ECO:0000313" key="2">
    <source>
        <dbReference type="EMBL" id="ARN74027.1"/>
    </source>
</evidence>
<accession>A0A1X9NGF0</accession>
<dbReference type="EMBL" id="CP019343">
    <property type="protein sequence ID" value="ARN74027.1"/>
    <property type="molecule type" value="Genomic_DNA"/>
</dbReference>
<keyword evidence="3" id="KW-1185">Reference proteome</keyword>
<dbReference type="KEGG" id="osg:BST96_07785"/>
<dbReference type="Proteomes" id="UP000193450">
    <property type="component" value="Chromosome"/>
</dbReference>
<feature type="transmembrane region" description="Helical" evidence="1">
    <location>
        <begin position="75"/>
        <end position="93"/>
    </location>
</feature>
<sequence>MQLITGLNQRALPPLIWYNKFSLNKELFVSMTDLDIAYKLNSEIVTFWQFYVAGMSGVVGWVFARDSSWPLPKRVGVVVAVVIFMIFNISGLYRTTSALHDIIVVMFADCYEAPKDVSTLSIFHAVRNRLDSGDWYMHIGPHLLVDAIIIYFVLFVARHEPIDNNFSKKGAVNRVGS</sequence>
<feature type="transmembrane region" description="Helical" evidence="1">
    <location>
        <begin position="135"/>
        <end position="157"/>
    </location>
</feature>
<evidence type="ECO:0000256" key="1">
    <source>
        <dbReference type="SAM" id="Phobius"/>
    </source>
</evidence>
<keyword evidence="1" id="KW-1133">Transmembrane helix</keyword>
<gene>
    <name evidence="2" type="ORF">BST96_07785</name>
</gene>
<name>A0A1X9NGF0_9GAMM</name>
<organism evidence="2 3">
    <name type="scientific">Oceanicoccus sagamiensis</name>
    <dbReference type="NCBI Taxonomy" id="716816"/>
    <lineage>
        <taxon>Bacteria</taxon>
        <taxon>Pseudomonadati</taxon>
        <taxon>Pseudomonadota</taxon>
        <taxon>Gammaproteobacteria</taxon>
        <taxon>Cellvibrionales</taxon>
        <taxon>Spongiibacteraceae</taxon>
        <taxon>Oceanicoccus</taxon>
    </lineage>
</organism>
<protein>
    <submittedName>
        <fullName evidence="2">Uncharacterized protein</fullName>
    </submittedName>
</protein>
<reference evidence="2 3" key="1">
    <citation type="submission" date="2016-11" db="EMBL/GenBank/DDBJ databases">
        <title>Trade-off between light-utilization and light-protection in marine flavobacteria.</title>
        <authorList>
            <person name="Kumagai Y."/>
        </authorList>
    </citation>
    <scope>NUCLEOTIDE SEQUENCE [LARGE SCALE GENOMIC DNA]</scope>
    <source>
        <strain evidence="2 3">NBRC 107125</strain>
    </source>
</reference>
<proteinExistence type="predicted"/>
<keyword evidence="1" id="KW-0812">Transmembrane</keyword>
<dbReference type="AlphaFoldDB" id="A0A1X9NGF0"/>
<evidence type="ECO:0000313" key="3">
    <source>
        <dbReference type="Proteomes" id="UP000193450"/>
    </source>
</evidence>